<evidence type="ECO:0000256" key="1">
    <source>
        <dbReference type="SAM" id="MobiDB-lite"/>
    </source>
</evidence>
<proteinExistence type="predicted"/>
<evidence type="ECO:0000313" key="3">
    <source>
        <dbReference type="Proteomes" id="UP000614047"/>
    </source>
</evidence>
<accession>A0A931DNR5</accession>
<gene>
    <name evidence="2" type="ORF">IW256_007438</name>
</gene>
<dbReference type="AlphaFoldDB" id="A0A931DNR5"/>
<reference evidence="2" key="1">
    <citation type="submission" date="2020-11" db="EMBL/GenBank/DDBJ databases">
        <title>Sequencing the genomes of 1000 actinobacteria strains.</title>
        <authorList>
            <person name="Klenk H.-P."/>
        </authorList>
    </citation>
    <scope>NUCLEOTIDE SEQUENCE</scope>
    <source>
        <strain evidence="2">DSM 43175</strain>
    </source>
</reference>
<protein>
    <submittedName>
        <fullName evidence="2">DnaJ-class molecular chaperone</fullName>
    </submittedName>
</protein>
<organism evidence="2 3">
    <name type="scientific">Actinomadura viridis</name>
    <dbReference type="NCBI Taxonomy" id="58110"/>
    <lineage>
        <taxon>Bacteria</taxon>
        <taxon>Bacillati</taxon>
        <taxon>Actinomycetota</taxon>
        <taxon>Actinomycetes</taxon>
        <taxon>Streptosporangiales</taxon>
        <taxon>Thermomonosporaceae</taxon>
        <taxon>Actinomadura</taxon>
    </lineage>
</organism>
<dbReference type="Proteomes" id="UP000614047">
    <property type="component" value="Unassembled WGS sequence"/>
</dbReference>
<keyword evidence="3" id="KW-1185">Reference proteome</keyword>
<evidence type="ECO:0000313" key="2">
    <source>
        <dbReference type="EMBL" id="MBG6093325.1"/>
    </source>
</evidence>
<feature type="region of interest" description="Disordered" evidence="1">
    <location>
        <begin position="1"/>
        <end position="26"/>
    </location>
</feature>
<dbReference type="EMBL" id="JADOUA010000001">
    <property type="protein sequence ID" value="MBG6093325.1"/>
    <property type="molecule type" value="Genomic_DNA"/>
</dbReference>
<comment type="caution">
    <text evidence="2">The sequence shown here is derived from an EMBL/GenBank/DDBJ whole genome shotgun (WGS) entry which is preliminary data.</text>
</comment>
<dbReference type="SUPFAM" id="SSF57938">
    <property type="entry name" value="DnaJ/Hsp40 cysteine-rich domain"/>
    <property type="match status" value="1"/>
</dbReference>
<sequence length="41" mass="4418">MGKHKKDEDCSSCNGKGGSWKTNDGKRFWAPCALCNGSGKQ</sequence>
<name>A0A931DNR5_9ACTN</name>
<dbReference type="InterPro" id="IPR036410">
    <property type="entry name" value="HSP_DnaJ_Cys-rich_dom_sf"/>
</dbReference>